<name>A0A9X1WKH5_9BACL</name>
<evidence type="ECO:0000259" key="11">
    <source>
        <dbReference type="PROSITE" id="PS50893"/>
    </source>
</evidence>
<dbReference type="InterPro" id="IPR003439">
    <property type="entry name" value="ABC_transporter-like_ATP-bd"/>
</dbReference>
<keyword evidence="4" id="KW-1003">Cell membrane</keyword>
<dbReference type="Proteomes" id="UP001139347">
    <property type="component" value="Unassembled WGS sequence"/>
</dbReference>
<dbReference type="EMBL" id="JALIRP010000001">
    <property type="protein sequence ID" value="MCJ8010987.1"/>
    <property type="molecule type" value="Genomic_DNA"/>
</dbReference>
<dbReference type="SUPFAM" id="SSF52540">
    <property type="entry name" value="P-loop containing nucleoside triphosphate hydrolases"/>
    <property type="match status" value="2"/>
</dbReference>
<organism evidence="12 13">
    <name type="scientific">Paenibacillus mangrovi</name>
    <dbReference type="NCBI Taxonomy" id="2931978"/>
    <lineage>
        <taxon>Bacteria</taxon>
        <taxon>Bacillati</taxon>
        <taxon>Bacillota</taxon>
        <taxon>Bacilli</taxon>
        <taxon>Bacillales</taxon>
        <taxon>Paenibacillaceae</taxon>
        <taxon>Paenibacillus</taxon>
    </lineage>
</organism>
<evidence type="ECO:0000256" key="4">
    <source>
        <dbReference type="ARBA" id="ARBA00022475"/>
    </source>
</evidence>
<dbReference type="InterPro" id="IPR017871">
    <property type="entry name" value="ABC_transporter-like_CS"/>
</dbReference>
<keyword evidence="6" id="KW-0677">Repeat</keyword>
<dbReference type="CDD" id="cd03216">
    <property type="entry name" value="ABC_Carb_Monos_I"/>
    <property type="match status" value="1"/>
</dbReference>
<comment type="subcellular location">
    <subcellularLocation>
        <location evidence="2">Cell inner membrane</location>
    </subcellularLocation>
    <subcellularLocation>
        <location evidence="1">Cell membrane</location>
        <topology evidence="1">Peripheral membrane protein</topology>
    </subcellularLocation>
</comment>
<dbReference type="InterPro" id="IPR050107">
    <property type="entry name" value="ABC_carbohydrate_import_ATPase"/>
</dbReference>
<dbReference type="GO" id="GO:0015749">
    <property type="term" value="P:monosaccharide transmembrane transport"/>
    <property type="evidence" value="ECO:0007669"/>
    <property type="project" value="UniProtKB-ARBA"/>
</dbReference>
<accession>A0A9X1WKH5</accession>
<keyword evidence="13" id="KW-1185">Reference proteome</keyword>
<dbReference type="SMART" id="SM00382">
    <property type="entry name" value="AAA"/>
    <property type="match status" value="2"/>
</dbReference>
<evidence type="ECO:0000256" key="7">
    <source>
        <dbReference type="ARBA" id="ARBA00022741"/>
    </source>
</evidence>
<keyword evidence="5" id="KW-0762">Sugar transport</keyword>
<dbReference type="AlphaFoldDB" id="A0A9X1WKH5"/>
<evidence type="ECO:0000256" key="5">
    <source>
        <dbReference type="ARBA" id="ARBA00022597"/>
    </source>
</evidence>
<keyword evidence="3" id="KW-0813">Transport</keyword>
<proteinExistence type="predicted"/>
<keyword evidence="8 12" id="KW-0067">ATP-binding</keyword>
<comment type="caution">
    <text evidence="12">The sequence shown here is derived from an EMBL/GenBank/DDBJ whole genome shotgun (WGS) entry which is preliminary data.</text>
</comment>
<dbReference type="GO" id="GO:0005524">
    <property type="term" value="F:ATP binding"/>
    <property type="evidence" value="ECO:0007669"/>
    <property type="project" value="UniProtKB-KW"/>
</dbReference>
<dbReference type="PANTHER" id="PTHR43790">
    <property type="entry name" value="CARBOHYDRATE TRANSPORT ATP-BINDING PROTEIN MG119-RELATED"/>
    <property type="match status" value="1"/>
</dbReference>
<dbReference type="InterPro" id="IPR027417">
    <property type="entry name" value="P-loop_NTPase"/>
</dbReference>
<gene>
    <name evidence="12" type="ORF">MUG84_04425</name>
</gene>
<protein>
    <submittedName>
        <fullName evidence="12">Sugar ABC transporter ATP-binding protein</fullName>
    </submittedName>
</protein>
<dbReference type="PROSITE" id="PS00211">
    <property type="entry name" value="ABC_TRANSPORTER_1"/>
    <property type="match status" value="1"/>
</dbReference>
<dbReference type="Pfam" id="PF00005">
    <property type="entry name" value="ABC_tran"/>
    <property type="match status" value="2"/>
</dbReference>
<reference evidence="12" key="1">
    <citation type="submission" date="2022-04" db="EMBL/GenBank/DDBJ databases">
        <title>Paenibacillus mangrovi sp. nov., a novel endophytic bacterium isolated from bark of Kandelia candel.</title>
        <authorList>
            <person name="Tuo L."/>
        </authorList>
    </citation>
    <scope>NUCLEOTIDE SEQUENCE</scope>
    <source>
        <strain evidence="12">KQZ6P-2</strain>
    </source>
</reference>
<keyword evidence="10" id="KW-0472">Membrane</keyword>
<keyword evidence="9" id="KW-1278">Translocase</keyword>
<evidence type="ECO:0000256" key="8">
    <source>
        <dbReference type="ARBA" id="ARBA00022840"/>
    </source>
</evidence>
<dbReference type="GO" id="GO:0005886">
    <property type="term" value="C:plasma membrane"/>
    <property type="evidence" value="ECO:0007669"/>
    <property type="project" value="UniProtKB-SubCell"/>
</dbReference>
<feature type="domain" description="ABC transporter" evidence="11">
    <location>
        <begin position="253"/>
        <end position="497"/>
    </location>
</feature>
<dbReference type="RefSeq" id="WP_244720761.1">
    <property type="nucleotide sequence ID" value="NZ_JALIRP010000001.1"/>
</dbReference>
<sequence>MNALLKLEGIEKSFPGVHALKQCQFELMPGEVHALVGENGAGKSTLMKITTGVYTKDAGRIVYKGEEIELPNTRAARDRGISMIHQELNLLPHLTIAQNIYLGREPRKIGFLVDDHEMNLRASRQFEEMNLKLDPRILVSELSVAMQQMVEIAKALSFQSEVLIMDEPTAALTETEIQDLFRIIAQLKQQGVGIIYISHRMEELQQIADRITVMRDGAYVDTVPARNMDVDQIIRMMVGRQLYETESLAPVPPDSETVLDVKGLSRGRELQDIHFSLKKGEILGFAGLMGAGRTEVARAIFGADPVDQGDIFIRGKKVKIKNPHDAVRLGIGYLSEDRKRYGVLVDMDVASNIAIASYKRYRNSAGWMKEAHINRTAEHYVKSLSIKTPGIGQKVKFLSGGNQQKVVIGKWLTRDCDILIFDEPTRGIDIGAKSEIYKLLETLAAEGKSIIMISSELPEILRMSHRIIVMCEGRITGELSAEEATQESIMKYATMRSRVM</sequence>
<dbReference type="PANTHER" id="PTHR43790:SF3">
    <property type="entry name" value="D-ALLOSE IMPORT ATP-BINDING PROTEIN ALSA-RELATED"/>
    <property type="match status" value="1"/>
</dbReference>
<dbReference type="PROSITE" id="PS50893">
    <property type="entry name" value="ABC_TRANSPORTER_2"/>
    <property type="match status" value="2"/>
</dbReference>
<dbReference type="InterPro" id="IPR003593">
    <property type="entry name" value="AAA+_ATPase"/>
</dbReference>
<evidence type="ECO:0000256" key="3">
    <source>
        <dbReference type="ARBA" id="ARBA00022448"/>
    </source>
</evidence>
<evidence type="ECO:0000256" key="1">
    <source>
        <dbReference type="ARBA" id="ARBA00004202"/>
    </source>
</evidence>
<evidence type="ECO:0000313" key="12">
    <source>
        <dbReference type="EMBL" id="MCJ8010987.1"/>
    </source>
</evidence>
<keyword evidence="7" id="KW-0547">Nucleotide-binding</keyword>
<evidence type="ECO:0000256" key="6">
    <source>
        <dbReference type="ARBA" id="ARBA00022737"/>
    </source>
</evidence>
<evidence type="ECO:0000313" key="13">
    <source>
        <dbReference type="Proteomes" id="UP001139347"/>
    </source>
</evidence>
<evidence type="ECO:0000256" key="10">
    <source>
        <dbReference type="ARBA" id="ARBA00023136"/>
    </source>
</evidence>
<dbReference type="GO" id="GO:0016887">
    <property type="term" value="F:ATP hydrolysis activity"/>
    <property type="evidence" value="ECO:0007669"/>
    <property type="project" value="InterPro"/>
</dbReference>
<feature type="domain" description="ABC transporter" evidence="11">
    <location>
        <begin position="5"/>
        <end position="241"/>
    </location>
</feature>
<dbReference type="FunFam" id="3.40.50.300:FF:000127">
    <property type="entry name" value="Ribose import ATP-binding protein RbsA"/>
    <property type="match status" value="1"/>
</dbReference>
<dbReference type="FunFam" id="3.40.50.300:FF:000126">
    <property type="entry name" value="Galactose/methyl galactoside import ATP-binding protein MglA"/>
    <property type="match status" value="1"/>
</dbReference>
<evidence type="ECO:0000256" key="9">
    <source>
        <dbReference type="ARBA" id="ARBA00022967"/>
    </source>
</evidence>
<dbReference type="Gene3D" id="3.40.50.300">
    <property type="entry name" value="P-loop containing nucleotide triphosphate hydrolases"/>
    <property type="match status" value="2"/>
</dbReference>
<evidence type="ECO:0000256" key="2">
    <source>
        <dbReference type="ARBA" id="ARBA00004533"/>
    </source>
</evidence>
<dbReference type="CDD" id="cd03215">
    <property type="entry name" value="ABC_Carb_Monos_II"/>
    <property type="match status" value="1"/>
</dbReference>